<evidence type="ECO:0000256" key="2">
    <source>
        <dbReference type="ARBA" id="ARBA00010922"/>
    </source>
</evidence>
<proteinExistence type="inferred from homology"/>
<evidence type="ECO:0000313" key="13">
    <source>
        <dbReference type="Ensembl" id="ENSMALP00000014950.1"/>
    </source>
</evidence>
<evidence type="ECO:0000313" key="14">
    <source>
        <dbReference type="Proteomes" id="UP000261600"/>
    </source>
</evidence>
<dbReference type="Pfam" id="PF11977">
    <property type="entry name" value="RNase_Zc3h12a"/>
    <property type="match status" value="1"/>
</dbReference>
<dbReference type="InterPro" id="IPR040757">
    <property type="entry name" value="Regnase_1/ZC3H12_C"/>
</dbReference>
<feature type="region of interest" description="Disordered" evidence="11">
    <location>
        <begin position="842"/>
        <end position="907"/>
    </location>
</feature>
<reference evidence="13" key="2">
    <citation type="submission" date="2025-09" db="UniProtKB">
        <authorList>
            <consortium name="Ensembl"/>
        </authorList>
    </citation>
    <scope>IDENTIFICATION</scope>
</reference>
<dbReference type="InterPro" id="IPR051101">
    <property type="entry name" value="ZC3H12/N4BP1_RNase_Reg"/>
</dbReference>
<evidence type="ECO:0000256" key="6">
    <source>
        <dbReference type="ARBA" id="ARBA00022771"/>
    </source>
</evidence>
<dbReference type="Ensembl" id="ENSMALT00000015258.1">
    <property type="protein sequence ID" value="ENSMALP00000014950.1"/>
    <property type="gene ID" value="ENSMALG00000010501.1"/>
</dbReference>
<feature type="compositionally biased region" description="Pro residues" evidence="11">
    <location>
        <begin position="718"/>
        <end position="734"/>
    </location>
</feature>
<feature type="compositionally biased region" description="Pro residues" evidence="11">
    <location>
        <begin position="861"/>
        <end position="882"/>
    </location>
</feature>
<keyword evidence="5" id="KW-0255">Endonuclease</keyword>
<comment type="cofactor">
    <cofactor evidence="1">
        <name>Mg(2+)</name>
        <dbReference type="ChEBI" id="CHEBI:18420"/>
    </cofactor>
</comment>
<dbReference type="PANTHER" id="PTHR12876:SF36">
    <property type="entry name" value="RIBONUCLEASE ZC3H12C-RELATED"/>
    <property type="match status" value="1"/>
</dbReference>
<dbReference type="KEGG" id="malb:109955686"/>
<dbReference type="RefSeq" id="XP_020447753.1">
    <property type="nucleotide sequence ID" value="XM_020592097.1"/>
</dbReference>
<feature type="zinc finger region" description="C3H1-type" evidence="10">
    <location>
        <begin position="421"/>
        <end position="446"/>
    </location>
</feature>
<evidence type="ECO:0000256" key="5">
    <source>
        <dbReference type="ARBA" id="ARBA00022759"/>
    </source>
</evidence>
<comment type="similarity">
    <text evidence="2">Belongs to the ZC3H12 family.</text>
</comment>
<dbReference type="InterPro" id="IPR000571">
    <property type="entry name" value="Znf_CCCH"/>
</dbReference>
<dbReference type="RefSeq" id="XP_020447752.1">
    <property type="nucleotide sequence ID" value="XM_020592096.1"/>
</dbReference>
<dbReference type="PROSITE" id="PS50103">
    <property type="entry name" value="ZF_C3H1"/>
    <property type="match status" value="1"/>
</dbReference>
<feature type="region of interest" description="Disordered" evidence="11">
    <location>
        <begin position="465"/>
        <end position="505"/>
    </location>
</feature>
<evidence type="ECO:0000259" key="12">
    <source>
        <dbReference type="PROSITE" id="PS50103"/>
    </source>
</evidence>
<keyword evidence="6 10" id="KW-0863">Zinc-finger</keyword>
<name>A0A3Q3JE25_MONAL</name>
<evidence type="ECO:0000256" key="1">
    <source>
        <dbReference type="ARBA" id="ARBA00001946"/>
    </source>
</evidence>
<feature type="compositionally biased region" description="Polar residues" evidence="11">
    <location>
        <begin position="77"/>
        <end position="87"/>
    </location>
</feature>
<evidence type="ECO:0000256" key="9">
    <source>
        <dbReference type="ARBA" id="ARBA00022842"/>
    </source>
</evidence>
<dbReference type="InterPro" id="IPR040546">
    <property type="entry name" value="Rege-1_UBA-like"/>
</dbReference>
<dbReference type="Gene3D" id="3.40.50.11980">
    <property type="match status" value="1"/>
</dbReference>
<keyword evidence="9" id="KW-0460">Magnesium</keyword>
<keyword evidence="3" id="KW-0540">Nuclease</keyword>
<evidence type="ECO:0000256" key="3">
    <source>
        <dbReference type="ARBA" id="ARBA00022722"/>
    </source>
</evidence>
<feature type="domain" description="C3H1-type" evidence="12">
    <location>
        <begin position="421"/>
        <end position="446"/>
    </location>
</feature>
<evidence type="ECO:0000256" key="8">
    <source>
        <dbReference type="ARBA" id="ARBA00022833"/>
    </source>
</evidence>
<feature type="compositionally biased region" description="Low complexity" evidence="11">
    <location>
        <begin position="214"/>
        <end position="228"/>
    </location>
</feature>
<reference evidence="13" key="1">
    <citation type="submission" date="2025-08" db="UniProtKB">
        <authorList>
            <consortium name="Ensembl"/>
        </authorList>
    </citation>
    <scope>IDENTIFICATION</scope>
</reference>
<feature type="compositionally biased region" description="Low complexity" evidence="11">
    <location>
        <begin position="48"/>
        <end position="61"/>
    </location>
</feature>
<dbReference type="GO" id="GO:0036464">
    <property type="term" value="C:cytoplasmic ribonucleoprotein granule"/>
    <property type="evidence" value="ECO:0007669"/>
    <property type="project" value="TreeGrafter"/>
</dbReference>
<dbReference type="Pfam" id="PF18039">
    <property type="entry name" value="UBA_6"/>
    <property type="match status" value="1"/>
</dbReference>
<dbReference type="GO" id="GO:0008270">
    <property type="term" value="F:zinc ion binding"/>
    <property type="evidence" value="ECO:0007669"/>
    <property type="project" value="UniProtKB-KW"/>
</dbReference>
<protein>
    <recommendedName>
        <fullName evidence="12">C3H1-type domain-containing protein</fullName>
    </recommendedName>
</protein>
<dbReference type="InterPro" id="IPR021869">
    <property type="entry name" value="RNase_Zc3h12_NYN"/>
</dbReference>
<keyword evidence="8 10" id="KW-0862">Zinc</keyword>
<dbReference type="STRING" id="43700.ENSMALP00000014950"/>
<organism evidence="13 14">
    <name type="scientific">Monopterus albus</name>
    <name type="common">Swamp eel</name>
    <dbReference type="NCBI Taxonomy" id="43700"/>
    <lineage>
        <taxon>Eukaryota</taxon>
        <taxon>Metazoa</taxon>
        <taxon>Chordata</taxon>
        <taxon>Craniata</taxon>
        <taxon>Vertebrata</taxon>
        <taxon>Euteleostomi</taxon>
        <taxon>Actinopterygii</taxon>
        <taxon>Neopterygii</taxon>
        <taxon>Teleostei</taxon>
        <taxon>Neoteleostei</taxon>
        <taxon>Acanthomorphata</taxon>
        <taxon>Anabantaria</taxon>
        <taxon>Synbranchiformes</taxon>
        <taxon>Synbranchidae</taxon>
        <taxon>Monopterus</taxon>
    </lineage>
</organism>
<dbReference type="GO" id="GO:0004521">
    <property type="term" value="F:RNA endonuclease activity"/>
    <property type="evidence" value="ECO:0007669"/>
    <property type="project" value="TreeGrafter"/>
</dbReference>
<dbReference type="Pfam" id="PF18561">
    <property type="entry name" value="Regnase_1_C"/>
    <property type="match status" value="1"/>
</dbReference>
<evidence type="ECO:0000256" key="4">
    <source>
        <dbReference type="ARBA" id="ARBA00022723"/>
    </source>
</evidence>
<accession>A0A3Q3JE25</accession>
<dbReference type="Proteomes" id="UP000261600">
    <property type="component" value="Unplaced"/>
</dbReference>
<evidence type="ECO:0000256" key="11">
    <source>
        <dbReference type="SAM" id="MobiDB-lite"/>
    </source>
</evidence>
<dbReference type="RefSeq" id="XP_020447754.1">
    <property type="nucleotide sequence ID" value="XM_020592098.1"/>
</dbReference>
<dbReference type="FunFam" id="3.40.50.11980:FF:000001">
    <property type="entry name" value="ZC3H12A isoform 1"/>
    <property type="match status" value="1"/>
</dbReference>
<dbReference type="CDD" id="cd18729">
    <property type="entry name" value="PIN_Zc3h12-like"/>
    <property type="match status" value="1"/>
</dbReference>
<keyword evidence="7" id="KW-0378">Hydrolase</keyword>
<dbReference type="AlphaFoldDB" id="A0A3Q3JE25"/>
<dbReference type="GO" id="GO:0005634">
    <property type="term" value="C:nucleus"/>
    <property type="evidence" value="ECO:0007669"/>
    <property type="project" value="TreeGrafter"/>
</dbReference>
<feature type="region of interest" description="Disordered" evidence="11">
    <location>
        <begin position="525"/>
        <end position="557"/>
    </location>
</feature>
<keyword evidence="4 10" id="KW-0479">Metal-binding</keyword>
<dbReference type="OrthoDB" id="392925at2759"/>
<evidence type="ECO:0000256" key="7">
    <source>
        <dbReference type="ARBA" id="ARBA00022801"/>
    </source>
</evidence>
<dbReference type="PANTHER" id="PTHR12876">
    <property type="entry name" value="N4BP1-RELATED"/>
    <property type="match status" value="1"/>
</dbReference>
<feature type="compositionally biased region" description="Low complexity" evidence="11">
    <location>
        <begin position="525"/>
        <end position="556"/>
    </location>
</feature>
<dbReference type="GO" id="GO:0016787">
    <property type="term" value="F:hydrolase activity"/>
    <property type="evidence" value="ECO:0007669"/>
    <property type="project" value="UniProtKB-KW"/>
</dbReference>
<sequence length="959" mass="103580">MGQKDHVEAGAGHILDLGLDLEYLHVAGADRQAGGAEGPPAMEEQGESSGISSTASSPPAAVVEDNTGSDGQPKAAPSSSTTLTAGPNPNGGEGGSTLSKNTHQPLCRTQCVDLGNEGPPEPPSELSSDLKHNTPADSPASSLCKHPPPSIPSTPAFEAGGKEYQAKLEFALKLGYSEETVRLVLSKLGPDTLTNDILGELVKLGTKADSEHPAGSLASISSSSSSSSSCGCSELLDGQRSDSPCPSDSPCDQDNLRAIVVDGSNVAMSHGNKEVFSCQGIQLAVDWFLDRGHHDITVFVPAWRKEQSRPDAPITDQEILRRLEKEKILVFTPSRRVQGRRVVCYDDRFIVKLAFESDGIIVSNDNYRDLANEKPEWKKFIDERLLMYSFVNDKFMPPDDPLGRHGPSLDNFLRKRPVMPEQKKQPCPYGKKCTYGHKCKYYHPERSAQPQRAVADELRASAKTCVSTKNQGDTGLVKSHSVPAGSIEAKKGAPKRQSDPSIRALSYSDAEEKLLAKGRAESLKNSLCGSSSSSNSGTTTTSPAPGGPPSGLSLPLDQQSRAATPHGLLPASSSDLYPHCESPDLTYYSVTRAYSSLSLSSRRSPDCRFPNDSDLRLGSMGSAGSECGSESSTSCSSSCDSYSERPCPGCPPETLPEDSIHFANPHSRMYPLPAPSNHELCGLHPADYTTIQHSHTSNTSMHSYHLSVAQGQSCTHDQPPPEAPPKRPLYPLPPHLQHQPLATRSSCPGDYHSLPQSGPHPPGSPLSCRLAPTRAESVSDSHLYEHLSTSHHHHRPKALPSCDRYYRQLPIPPSRYEPSAYQSLPDTRHSSWHAPPWVQDSYAQHHSSHPALQPSQSHYPNHPPPLALSSHPPHPPGTPLPPYSAHLTVPSHTPPSYMPQHPESPVHSRYGDMREKVYINLCNIFPSDLVSRVMARSPHITDPQQLAAAILAEKAQAGY</sequence>
<evidence type="ECO:0000256" key="10">
    <source>
        <dbReference type="PROSITE-ProRule" id="PRU00723"/>
    </source>
</evidence>
<feature type="region of interest" description="Disordered" evidence="11">
    <location>
        <begin position="31"/>
        <end position="158"/>
    </location>
</feature>
<keyword evidence="14" id="KW-1185">Reference proteome</keyword>
<dbReference type="GO" id="GO:0003729">
    <property type="term" value="F:mRNA binding"/>
    <property type="evidence" value="ECO:0007669"/>
    <property type="project" value="TreeGrafter"/>
</dbReference>
<feature type="region of interest" description="Disordered" evidence="11">
    <location>
        <begin position="708"/>
        <end position="770"/>
    </location>
</feature>
<feature type="region of interest" description="Disordered" evidence="11">
    <location>
        <begin position="208"/>
        <end position="228"/>
    </location>
</feature>
<dbReference type="GeneID" id="109955686"/>